<name>A0A426FPZ2_9BURK</name>
<gene>
    <name evidence="1" type="ORF">EHV23_00015</name>
</gene>
<dbReference type="RefSeq" id="WP_125094134.1">
    <property type="nucleotide sequence ID" value="NZ_RRUE01000001.1"/>
</dbReference>
<sequence>MANHNDNCTTLLAFSLGKLDSGQVFKRLGIDSDEDLFLLMAHARLPMPRLPEAETERMVDQLMQLDMDQS</sequence>
<keyword evidence="2" id="KW-1185">Reference proteome</keyword>
<accession>A0A426FPZ2</accession>
<comment type="caution">
    <text evidence="1">The sequence shown here is derived from an EMBL/GenBank/DDBJ whole genome shotgun (WGS) entry which is preliminary data.</text>
</comment>
<dbReference type="EMBL" id="RRUE01000001">
    <property type="protein sequence ID" value="RRN44729.1"/>
    <property type="molecule type" value="Genomic_DNA"/>
</dbReference>
<reference evidence="1 2" key="1">
    <citation type="submission" date="2018-11" db="EMBL/GenBank/DDBJ databases">
        <title>Genome sequencing of Lautropia sp. KCOM 2505 (= ChDC F240).</title>
        <authorList>
            <person name="Kook J.-K."/>
            <person name="Park S.-N."/>
            <person name="Lim Y.K."/>
        </authorList>
    </citation>
    <scope>NUCLEOTIDE SEQUENCE [LARGE SCALE GENOMIC DNA]</scope>
    <source>
        <strain evidence="1 2">KCOM 2505</strain>
    </source>
</reference>
<proteinExistence type="predicted"/>
<dbReference type="OrthoDB" id="9006920at2"/>
<organism evidence="1 2">
    <name type="scientific">Lautropia dentalis</name>
    <dbReference type="NCBI Taxonomy" id="2490857"/>
    <lineage>
        <taxon>Bacteria</taxon>
        <taxon>Pseudomonadati</taxon>
        <taxon>Pseudomonadota</taxon>
        <taxon>Betaproteobacteria</taxon>
        <taxon>Burkholderiales</taxon>
        <taxon>Burkholderiaceae</taxon>
        <taxon>Lautropia</taxon>
    </lineage>
</organism>
<protein>
    <submittedName>
        <fullName evidence="1">Uncharacterized protein</fullName>
    </submittedName>
</protein>
<dbReference type="Proteomes" id="UP000270261">
    <property type="component" value="Unassembled WGS sequence"/>
</dbReference>
<dbReference type="AlphaFoldDB" id="A0A426FPZ2"/>
<evidence type="ECO:0000313" key="1">
    <source>
        <dbReference type="EMBL" id="RRN44729.1"/>
    </source>
</evidence>
<evidence type="ECO:0000313" key="2">
    <source>
        <dbReference type="Proteomes" id="UP000270261"/>
    </source>
</evidence>